<evidence type="ECO:0000256" key="6">
    <source>
        <dbReference type="ARBA" id="ARBA00029833"/>
    </source>
</evidence>
<dbReference type="Gene3D" id="3.30.1460.50">
    <property type="match status" value="1"/>
</dbReference>
<keyword evidence="3" id="KW-0808">Transferase</keyword>
<dbReference type="GO" id="GO:0000045">
    <property type="term" value="P:autophagosome assembly"/>
    <property type="evidence" value="ECO:0007669"/>
    <property type="project" value="TreeGrafter"/>
</dbReference>
<reference evidence="8" key="3">
    <citation type="submission" date="2016-03" db="UniProtKB">
        <authorList>
            <consortium name="EnsemblProtists"/>
        </authorList>
    </citation>
    <scope>IDENTIFICATION</scope>
</reference>
<accession>L1JWH6</accession>
<dbReference type="GO" id="GO:0000422">
    <property type="term" value="P:autophagy of mitochondrion"/>
    <property type="evidence" value="ECO:0007669"/>
    <property type="project" value="TreeGrafter"/>
</dbReference>
<dbReference type="STRING" id="905079.L1JWH6"/>
<dbReference type="HOGENOM" id="CLU_072332_3_0_1"/>
<dbReference type="GO" id="GO:0061651">
    <property type="term" value="F:Atg12 conjugating enzyme activity"/>
    <property type="evidence" value="ECO:0007669"/>
    <property type="project" value="TreeGrafter"/>
</dbReference>
<reference evidence="9" key="2">
    <citation type="submission" date="2012-11" db="EMBL/GenBank/DDBJ databases">
        <authorList>
            <person name="Kuo A."/>
            <person name="Curtis B.A."/>
            <person name="Tanifuji G."/>
            <person name="Burki F."/>
            <person name="Gruber A."/>
            <person name="Irimia M."/>
            <person name="Maruyama S."/>
            <person name="Arias M.C."/>
            <person name="Ball S.G."/>
            <person name="Gile G.H."/>
            <person name="Hirakawa Y."/>
            <person name="Hopkins J.F."/>
            <person name="Rensing S.A."/>
            <person name="Schmutz J."/>
            <person name="Symeonidi A."/>
            <person name="Elias M."/>
            <person name="Eveleigh R.J."/>
            <person name="Herman E.K."/>
            <person name="Klute M.J."/>
            <person name="Nakayama T."/>
            <person name="Obornik M."/>
            <person name="Reyes-Prieto A."/>
            <person name="Armbrust E.V."/>
            <person name="Aves S.J."/>
            <person name="Beiko R.G."/>
            <person name="Coutinho P."/>
            <person name="Dacks J.B."/>
            <person name="Durnford D.G."/>
            <person name="Fast N.M."/>
            <person name="Green B.R."/>
            <person name="Grisdale C."/>
            <person name="Hempe F."/>
            <person name="Henrissat B."/>
            <person name="Hoppner M.P."/>
            <person name="Ishida K.-I."/>
            <person name="Kim E."/>
            <person name="Koreny L."/>
            <person name="Kroth P.G."/>
            <person name="Liu Y."/>
            <person name="Malik S.-B."/>
            <person name="Maier U.G."/>
            <person name="McRose D."/>
            <person name="Mock T."/>
            <person name="Neilson J.A."/>
            <person name="Onodera N.T."/>
            <person name="Poole A.M."/>
            <person name="Pritham E.J."/>
            <person name="Richards T.A."/>
            <person name="Rocap G."/>
            <person name="Roy S.W."/>
            <person name="Sarai C."/>
            <person name="Schaack S."/>
            <person name="Shirato S."/>
            <person name="Slamovits C.H."/>
            <person name="Spencer D.F."/>
            <person name="Suzuki S."/>
            <person name="Worden A.Z."/>
            <person name="Zauner S."/>
            <person name="Barry K."/>
            <person name="Bell C."/>
            <person name="Bharti A.K."/>
            <person name="Crow J.A."/>
            <person name="Grimwood J."/>
            <person name="Kramer R."/>
            <person name="Lindquist E."/>
            <person name="Lucas S."/>
            <person name="Salamov A."/>
            <person name="McFadden G.I."/>
            <person name="Lane C.E."/>
            <person name="Keeling P.J."/>
            <person name="Gray M.W."/>
            <person name="Grigoriev I.V."/>
            <person name="Archibald J.M."/>
        </authorList>
    </citation>
    <scope>NUCLEOTIDE SEQUENCE</scope>
    <source>
        <strain evidence="9">CCMP2712</strain>
    </source>
</reference>
<dbReference type="AlphaFoldDB" id="L1JWH6"/>
<dbReference type="eggNOG" id="KOG4741">
    <property type="taxonomic scope" value="Eukaryota"/>
</dbReference>
<evidence type="ECO:0000256" key="4">
    <source>
        <dbReference type="ARBA" id="ARBA00022786"/>
    </source>
</evidence>
<dbReference type="RefSeq" id="XP_005839428.1">
    <property type="nucleotide sequence ID" value="XM_005839371.1"/>
</dbReference>
<evidence type="ECO:0000256" key="2">
    <source>
        <dbReference type="ARBA" id="ARBA00021099"/>
    </source>
</evidence>
<dbReference type="EMBL" id="JH992972">
    <property type="protein sequence ID" value="EKX52448.1"/>
    <property type="molecule type" value="Genomic_DNA"/>
</dbReference>
<keyword evidence="9" id="KW-1185">Reference proteome</keyword>
<dbReference type="Pfam" id="PF03987">
    <property type="entry name" value="Autophagy_act_C"/>
    <property type="match status" value="1"/>
</dbReference>
<dbReference type="GO" id="GO:0005829">
    <property type="term" value="C:cytosol"/>
    <property type="evidence" value="ECO:0007669"/>
    <property type="project" value="TreeGrafter"/>
</dbReference>
<dbReference type="InterPro" id="IPR007135">
    <property type="entry name" value="Atg3/Atg10"/>
</dbReference>
<dbReference type="GO" id="GO:0032446">
    <property type="term" value="P:protein modification by small protein conjugation"/>
    <property type="evidence" value="ECO:0007669"/>
    <property type="project" value="TreeGrafter"/>
</dbReference>
<evidence type="ECO:0000313" key="8">
    <source>
        <dbReference type="EnsemblProtists" id="EKX52448"/>
    </source>
</evidence>
<proteinExistence type="inferred from homology"/>
<organism evidence="7">
    <name type="scientific">Guillardia theta (strain CCMP2712)</name>
    <name type="common">Cryptophyte</name>
    <dbReference type="NCBI Taxonomy" id="905079"/>
    <lineage>
        <taxon>Eukaryota</taxon>
        <taxon>Cryptophyceae</taxon>
        <taxon>Pyrenomonadales</taxon>
        <taxon>Geminigeraceae</taxon>
        <taxon>Guillardia</taxon>
    </lineage>
</organism>
<reference evidence="7 9" key="1">
    <citation type="journal article" date="2012" name="Nature">
        <title>Algal genomes reveal evolutionary mosaicism and the fate of nucleomorphs.</title>
        <authorList>
            <consortium name="DOE Joint Genome Institute"/>
            <person name="Curtis B.A."/>
            <person name="Tanifuji G."/>
            <person name="Burki F."/>
            <person name="Gruber A."/>
            <person name="Irimia M."/>
            <person name="Maruyama S."/>
            <person name="Arias M.C."/>
            <person name="Ball S.G."/>
            <person name="Gile G.H."/>
            <person name="Hirakawa Y."/>
            <person name="Hopkins J.F."/>
            <person name="Kuo A."/>
            <person name="Rensing S.A."/>
            <person name="Schmutz J."/>
            <person name="Symeonidi A."/>
            <person name="Elias M."/>
            <person name="Eveleigh R.J."/>
            <person name="Herman E.K."/>
            <person name="Klute M.J."/>
            <person name="Nakayama T."/>
            <person name="Obornik M."/>
            <person name="Reyes-Prieto A."/>
            <person name="Armbrust E.V."/>
            <person name="Aves S.J."/>
            <person name="Beiko R.G."/>
            <person name="Coutinho P."/>
            <person name="Dacks J.B."/>
            <person name="Durnford D.G."/>
            <person name="Fast N.M."/>
            <person name="Green B.R."/>
            <person name="Grisdale C.J."/>
            <person name="Hempel F."/>
            <person name="Henrissat B."/>
            <person name="Hoppner M.P."/>
            <person name="Ishida K."/>
            <person name="Kim E."/>
            <person name="Koreny L."/>
            <person name="Kroth P.G."/>
            <person name="Liu Y."/>
            <person name="Malik S.B."/>
            <person name="Maier U.G."/>
            <person name="McRose D."/>
            <person name="Mock T."/>
            <person name="Neilson J.A."/>
            <person name="Onodera N.T."/>
            <person name="Poole A.M."/>
            <person name="Pritham E.J."/>
            <person name="Richards T.A."/>
            <person name="Rocap G."/>
            <person name="Roy S.W."/>
            <person name="Sarai C."/>
            <person name="Schaack S."/>
            <person name="Shirato S."/>
            <person name="Slamovits C.H."/>
            <person name="Spencer D.F."/>
            <person name="Suzuki S."/>
            <person name="Worden A.Z."/>
            <person name="Zauner S."/>
            <person name="Barry K."/>
            <person name="Bell C."/>
            <person name="Bharti A.K."/>
            <person name="Crow J.A."/>
            <person name="Grimwood J."/>
            <person name="Kramer R."/>
            <person name="Lindquist E."/>
            <person name="Lucas S."/>
            <person name="Salamov A."/>
            <person name="McFadden G.I."/>
            <person name="Lane C.E."/>
            <person name="Keeling P.J."/>
            <person name="Gray M.W."/>
            <person name="Grigoriev I.V."/>
            <person name="Archibald J.M."/>
        </authorList>
    </citation>
    <scope>NUCLEOTIDE SEQUENCE</scope>
    <source>
        <strain evidence="7 9">CCMP2712</strain>
    </source>
</reference>
<keyword evidence="4" id="KW-0833">Ubl conjugation pathway</keyword>
<protein>
    <recommendedName>
        <fullName evidence="2">Ubiquitin-like-conjugating enzyme ATG10</fullName>
    </recommendedName>
    <alternativeName>
        <fullName evidence="6">Autophagy-related protein 10</fullName>
    </alternativeName>
</protein>
<evidence type="ECO:0000256" key="1">
    <source>
        <dbReference type="ARBA" id="ARBA00005696"/>
    </source>
</evidence>
<evidence type="ECO:0000313" key="7">
    <source>
        <dbReference type="EMBL" id="EKX52448.1"/>
    </source>
</evidence>
<gene>
    <name evidence="7" type="ORF">GUITHDRAFT_101619</name>
</gene>
<dbReference type="Proteomes" id="UP000011087">
    <property type="component" value="Unassembled WGS sequence"/>
</dbReference>
<keyword evidence="5" id="KW-0072">Autophagy</keyword>
<dbReference type="PANTHER" id="PTHR14957:SF1">
    <property type="entry name" value="UBIQUITIN-LIKE-CONJUGATING ENZYME ATG10"/>
    <property type="match status" value="1"/>
</dbReference>
<dbReference type="PaxDb" id="55529-EKX52448"/>
<dbReference type="OMA" id="DSKWTFI"/>
<evidence type="ECO:0000256" key="5">
    <source>
        <dbReference type="ARBA" id="ARBA00023006"/>
    </source>
</evidence>
<comment type="similarity">
    <text evidence="1">Belongs to the ATG10 family.</text>
</comment>
<dbReference type="PANTHER" id="PTHR14957">
    <property type="entry name" value="UBIQUITIN-LIKE-CONJUGATING ENZYME ATG10"/>
    <property type="match status" value="1"/>
</dbReference>
<dbReference type="OrthoDB" id="4089664at2759"/>
<dbReference type="GeneID" id="17309155"/>
<sequence length="217" mass="25034">MKYEEFQSAAMAFMAEANDHGQEWKWVPNHPRPLQNVGADDRGYLALEEVYREPLEIDSTENRNELDDEDSCTFIDPSVIKSETAQPNMYRYHVVYVEAYQCPVLFLQGKSIDGRLLDTEYIWRDCCGSMNHEQSWLTDSCLPTPEEHPVTGEPFHFVHPCRSKDFMDAIMQAFLPSVQEPCTQSNLRYFKLWLSVYGQAVGLRLPLALHSSNPHPT</sequence>
<dbReference type="KEGG" id="gtt:GUITHDRAFT_101619"/>
<dbReference type="EnsemblProtists" id="EKX52448">
    <property type="protein sequence ID" value="EKX52448"/>
    <property type="gene ID" value="GUITHDRAFT_101619"/>
</dbReference>
<evidence type="ECO:0000256" key="3">
    <source>
        <dbReference type="ARBA" id="ARBA00022679"/>
    </source>
</evidence>
<evidence type="ECO:0000313" key="9">
    <source>
        <dbReference type="Proteomes" id="UP000011087"/>
    </source>
</evidence>
<name>L1JWH6_GUITC</name>